<dbReference type="HOGENOM" id="CLU_2351140_0_0_1"/>
<sequence>METLPDHWVWPPLDAPEERRDGKLTKQKLMELFELSLRVNLKVTPIAYLLVLATSMISTQVNTMLKTIKEEERINPVWEVSRVVSRKIDAIAEEYEE</sequence>
<proteinExistence type="predicted"/>
<reference evidence="2" key="1">
    <citation type="journal article" date="2010" name="Science">
        <title>Signatures of adaptation to obligate biotrophy in the Hyaloperonospora arabidopsidis genome.</title>
        <authorList>
            <person name="Baxter L."/>
            <person name="Tripathy S."/>
            <person name="Ishaque N."/>
            <person name="Boot N."/>
            <person name="Cabral A."/>
            <person name="Kemen E."/>
            <person name="Thines M."/>
            <person name="Ah-Fong A."/>
            <person name="Anderson R."/>
            <person name="Badejoko W."/>
            <person name="Bittner-Eddy P."/>
            <person name="Boore J.L."/>
            <person name="Chibucos M.C."/>
            <person name="Coates M."/>
            <person name="Dehal P."/>
            <person name="Delehaunty K."/>
            <person name="Dong S."/>
            <person name="Downton P."/>
            <person name="Dumas B."/>
            <person name="Fabro G."/>
            <person name="Fronick C."/>
            <person name="Fuerstenberg S.I."/>
            <person name="Fulton L."/>
            <person name="Gaulin E."/>
            <person name="Govers F."/>
            <person name="Hughes L."/>
            <person name="Humphray S."/>
            <person name="Jiang R.H."/>
            <person name="Judelson H."/>
            <person name="Kamoun S."/>
            <person name="Kyung K."/>
            <person name="Meijer H."/>
            <person name="Minx P."/>
            <person name="Morris P."/>
            <person name="Nelson J."/>
            <person name="Phuntumart V."/>
            <person name="Qutob D."/>
            <person name="Rehmany A."/>
            <person name="Rougon-Cardoso A."/>
            <person name="Ryden P."/>
            <person name="Torto-Alalibo T."/>
            <person name="Studholme D."/>
            <person name="Wang Y."/>
            <person name="Win J."/>
            <person name="Wood J."/>
            <person name="Clifton S.W."/>
            <person name="Rogers J."/>
            <person name="Van den Ackerveken G."/>
            <person name="Jones J.D."/>
            <person name="McDowell J.M."/>
            <person name="Beynon J."/>
            <person name="Tyler B.M."/>
        </authorList>
    </citation>
    <scope>NUCLEOTIDE SEQUENCE [LARGE SCALE GENOMIC DNA]</scope>
    <source>
        <strain evidence="2">Emoy2</strain>
    </source>
</reference>
<organism evidence="1 2">
    <name type="scientific">Hyaloperonospora arabidopsidis (strain Emoy2)</name>
    <name type="common">Downy mildew agent</name>
    <name type="synonym">Peronospora arabidopsidis</name>
    <dbReference type="NCBI Taxonomy" id="559515"/>
    <lineage>
        <taxon>Eukaryota</taxon>
        <taxon>Sar</taxon>
        <taxon>Stramenopiles</taxon>
        <taxon>Oomycota</taxon>
        <taxon>Peronosporomycetes</taxon>
        <taxon>Peronosporales</taxon>
        <taxon>Peronosporaceae</taxon>
        <taxon>Hyaloperonospora</taxon>
    </lineage>
</organism>
<dbReference type="VEuPathDB" id="FungiDB:HpaG804653"/>
<reference evidence="1" key="2">
    <citation type="submission" date="2015-06" db="UniProtKB">
        <authorList>
            <consortium name="EnsemblProtists"/>
        </authorList>
    </citation>
    <scope>IDENTIFICATION</scope>
    <source>
        <strain evidence="1">Emoy2</strain>
    </source>
</reference>
<name>M4BED5_HYAAE</name>
<dbReference type="EMBL" id="JH598174">
    <property type="status" value="NOT_ANNOTATED_CDS"/>
    <property type="molecule type" value="Genomic_DNA"/>
</dbReference>
<dbReference type="EnsemblProtists" id="HpaT804653">
    <property type="protein sequence ID" value="HpaP804653"/>
    <property type="gene ID" value="HpaG804653"/>
</dbReference>
<dbReference type="InParanoid" id="M4BED5"/>
<dbReference type="AlphaFoldDB" id="M4BED5"/>
<keyword evidence="2" id="KW-1185">Reference proteome</keyword>
<protein>
    <submittedName>
        <fullName evidence="1">Uncharacterized protein</fullName>
    </submittedName>
</protein>
<accession>M4BED5</accession>
<evidence type="ECO:0000313" key="1">
    <source>
        <dbReference type="EnsemblProtists" id="HpaP804653"/>
    </source>
</evidence>
<evidence type="ECO:0000313" key="2">
    <source>
        <dbReference type="Proteomes" id="UP000011713"/>
    </source>
</evidence>
<dbReference type="Proteomes" id="UP000011713">
    <property type="component" value="Unassembled WGS sequence"/>
</dbReference>